<evidence type="ECO:0000313" key="3">
    <source>
        <dbReference type="Proteomes" id="UP000738349"/>
    </source>
</evidence>
<dbReference type="AlphaFoldDB" id="A0A9P9E8Y2"/>
<organism evidence="2 3">
    <name type="scientific">Dactylonectria macrodidyma</name>
    <dbReference type="NCBI Taxonomy" id="307937"/>
    <lineage>
        <taxon>Eukaryota</taxon>
        <taxon>Fungi</taxon>
        <taxon>Dikarya</taxon>
        <taxon>Ascomycota</taxon>
        <taxon>Pezizomycotina</taxon>
        <taxon>Sordariomycetes</taxon>
        <taxon>Hypocreomycetidae</taxon>
        <taxon>Hypocreales</taxon>
        <taxon>Nectriaceae</taxon>
        <taxon>Dactylonectria</taxon>
    </lineage>
</organism>
<feature type="region of interest" description="Disordered" evidence="1">
    <location>
        <begin position="325"/>
        <end position="350"/>
    </location>
</feature>
<evidence type="ECO:0000256" key="1">
    <source>
        <dbReference type="SAM" id="MobiDB-lite"/>
    </source>
</evidence>
<protein>
    <submittedName>
        <fullName evidence="2">Kinetochore Sim4 complex subunit FTA2-domain-containing protein</fullName>
    </submittedName>
</protein>
<reference evidence="2" key="1">
    <citation type="journal article" date="2021" name="Nat. Commun.">
        <title>Genetic determinants of endophytism in the Arabidopsis root mycobiome.</title>
        <authorList>
            <person name="Mesny F."/>
            <person name="Miyauchi S."/>
            <person name="Thiergart T."/>
            <person name="Pickel B."/>
            <person name="Atanasova L."/>
            <person name="Karlsson M."/>
            <person name="Huettel B."/>
            <person name="Barry K.W."/>
            <person name="Haridas S."/>
            <person name="Chen C."/>
            <person name="Bauer D."/>
            <person name="Andreopoulos W."/>
            <person name="Pangilinan J."/>
            <person name="LaButti K."/>
            <person name="Riley R."/>
            <person name="Lipzen A."/>
            <person name="Clum A."/>
            <person name="Drula E."/>
            <person name="Henrissat B."/>
            <person name="Kohler A."/>
            <person name="Grigoriev I.V."/>
            <person name="Martin F.M."/>
            <person name="Hacquard S."/>
        </authorList>
    </citation>
    <scope>NUCLEOTIDE SEQUENCE</scope>
    <source>
        <strain evidence="2">MPI-CAGE-AT-0147</strain>
    </source>
</reference>
<dbReference type="Pfam" id="PF13095">
    <property type="entry name" value="FTA2"/>
    <property type="match status" value="1"/>
</dbReference>
<dbReference type="Proteomes" id="UP000738349">
    <property type="component" value="Unassembled WGS sequence"/>
</dbReference>
<sequence>MYPDWPEHVPLQPQPRCIGPKLKPFDFQGPQKIEFLEYLGEGLHSHVVKVKVHGQIYALKLFKFCPDDDWMGPSGRNDSEDLLTMAAFSSFSEPFNAECRAYGRLEEAGHTELAIQCFGYVLLDEEHERILLSQWEVLDIEYKLVGFLDMRARFKGKTKSGQPAPIRGILKEFGQQNEDLRQGTARKILRDIVKLQQLGIIRLDVGHRQLINGKIADFSTVITTPHYLTNQELRANLKPEGKAAVEFDSFRTSLYDYWGFEDMIAEWNDEHKDPKDQLSVYAFTRMWGRRPRYSLRSTPGRNRIYSLVDPRKHYDWKPSVLRELQNQGKSSGGLKSKSPPGDVSKTRRKLDAKPPRWYYDCDGAVSANLRGRTGWQRGMLWTYKNDRFVPFRRAL</sequence>
<dbReference type="OrthoDB" id="3432781at2759"/>
<feature type="compositionally biased region" description="Low complexity" evidence="1">
    <location>
        <begin position="328"/>
        <end position="341"/>
    </location>
</feature>
<keyword evidence="3" id="KW-1185">Reference proteome</keyword>
<dbReference type="InterPro" id="IPR011009">
    <property type="entry name" value="Kinase-like_dom_sf"/>
</dbReference>
<dbReference type="EMBL" id="JAGMUV010000014">
    <property type="protein sequence ID" value="KAH7134040.1"/>
    <property type="molecule type" value="Genomic_DNA"/>
</dbReference>
<comment type="caution">
    <text evidence="2">The sequence shown here is derived from an EMBL/GenBank/DDBJ whole genome shotgun (WGS) entry which is preliminary data.</text>
</comment>
<evidence type="ECO:0000313" key="2">
    <source>
        <dbReference type="EMBL" id="KAH7134040.1"/>
    </source>
</evidence>
<accession>A0A9P9E8Y2</accession>
<dbReference type="InterPro" id="IPR025213">
    <property type="entry name" value="Sim4_Fta2"/>
</dbReference>
<gene>
    <name evidence="2" type="ORF">EDB81DRAFT_725872</name>
</gene>
<proteinExistence type="predicted"/>
<dbReference type="SUPFAM" id="SSF56112">
    <property type="entry name" value="Protein kinase-like (PK-like)"/>
    <property type="match status" value="1"/>
</dbReference>
<name>A0A9P9E8Y2_9HYPO</name>